<dbReference type="RefSeq" id="WP_345510065.1">
    <property type="nucleotide sequence ID" value="NZ_BAAAXD010000006.1"/>
</dbReference>
<name>A0ABV5R0K5_9ACTN</name>
<comment type="caution">
    <text evidence="1">The sequence shown here is derived from an EMBL/GenBank/DDBJ whole genome shotgun (WGS) entry which is preliminary data.</text>
</comment>
<proteinExistence type="predicted"/>
<evidence type="ECO:0000313" key="2">
    <source>
        <dbReference type="Proteomes" id="UP001589710"/>
    </source>
</evidence>
<gene>
    <name evidence="1" type="ORF">ACFFTL_03115</name>
</gene>
<dbReference type="Proteomes" id="UP001589710">
    <property type="component" value="Unassembled WGS sequence"/>
</dbReference>
<dbReference type="EMBL" id="JBHMCG010000008">
    <property type="protein sequence ID" value="MFB9571360.1"/>
    <property type="molecule type" value="Genomic_DNA"/>
</dbReference>
<organism evidence="1 2">
    <name type="scientific">Streptomyces yanii</name>
    <dbReference type="NCBI Taxonomy" id="78510"/>
    <lineage>
        <taxon>Bacteria</taxon>
        <taxon>Bacillati</taxon>
        <taxon>Actinomycetota</taxon>
        <taxon>Actinomycetes</taxon>
        <taxon>Kitasatosporales</taxon>
        <taxon>Streptomycetaceae</taxon>
        <taxon>Streptomyces</taxon>
    </lineage>
</organism>
<accession>A0ABV5R0K5</accession>
<keyword evidence="2" id="KW-1185">Reference proteome</keyword>
<protein>
    <submittedName>
        <fullName evidence="1">Uncharacterized protein</fullName>
    </submittedName>
</protein>
<reference evidence="1 2" key="1">
    <citation type="submission" date="2024-09" db="EMBL/GenBank/DDBJ databases">
        <authorList>
            <person name="Sun Q."/>
            <person name="Mori K."/>
        </authorList>
    </citation>
    <scope>NUCLEOTIDE SEQUENCE [LARGE SCALE GENOMIC DNA]</scope>
    <source>
        <strain evidence="1 2">JCM 3331</strain>
    </source>
</reference>
<sequence length="307" mass="34411">MSDQPSKPSHPDGRPGVEEILRIHAAPRQRSVDEHMFMADESGGVPCTFRLQLFTVAGHRTVAMATQTPDEGRSLTNGAERYASMAWEVHDADATEPPIWIQHQVHPGETTDDYEMVPFDVDGRFELSRPGWLPITKRQLDTLVGAEVDGSRGEGYIPHPAPPEEQLRYEIMAVADLPEPDPFRAACMTPLRRALARLRRRTDCCWYHTQDWSTVSELAIRVVEQARREGKTDRDVADQLSTRTRELGADDSDLPALHSLLNPAIGIMPHLGKNASYTNGNHRARAMKDARVDRTVVVTWLPPEPDC</sequence>
<evidence type="ECO:0000313" key="1">
    <source>
        <dbReference type="EMBL" id="MFB9571360.1"/>
    </source>
</evidence>